<dbReference type="GO" id="GO:0003676">
    <property type="term" value="F:nucleic acid binding"/>
    <property type="evidence" value="ECO:0007669"/>
    <property type="project" value="InterPro"/>
</dbReference>
<dbReference type="SUPFAM" id="SSF53098">
    <property type="entry name" value="Ribonuclease H-like"/>
    <property type="match status" value="1"/>
</dbReference>
<dbReference type="PANTHER" id="PTHR42648">
    <property type="entry name" value="TRANSPOSASE, PUTATIVE-RELATED"/>
    <property type="match status" value="1"/>
</dbReference>
<evidence type="ECO:0000313" key="7">
    <source>
        <dbReference type="EMBL" id="GEY93935.1"/>
    </source>
</evidence>
<dbReference type="InterPro" id="IPR054722">
    <property type="entry name" value="PolX-like_BBD"/>
</dbReference>
<proteinExistence type="predicted"/>
<feature type="region of interest" description="Disordered" evidence="5">
    <location>
        <begin position="667"/>
        <end position="690"/>
    </location>
</feature>
<dbReference type="InterPro" id="IPR057670">
    <property type="entry name" value="SH3_retrovirus"/>
</dbReference>
<dbReference type="InterPro" id="IPR036397">
    <property type="entry name" value="RNaseH_sf"/>
</dbReference>
<keyword evidence="3" id="KW-0378">Hydrolase</keyword>
<dbReference type="GO" id="GO:0008233">
    <property type="term" value="F:peptidase activity"/>
    <property type="evidence" value="ECO:0007669"/>
    <property type="project" value="UniProtKB-KW"/>
</dbReference>
<evidence type="ECO:0000256" key="2">
    <source>
        <dbReference type="ARBA" id="ARBA00022723"/>
    </source>
</evidence>
<reference evidence="7" key="1">
    <citation type="journal article" date="2019" name="Sci. Rep.">
        <title>Draft genome of Tanacetum cinerariifolium, the natural source of mosquito coil.</title>
        <authorList>
            <person name="Yamashiro T."/>
            <person name="Shiraishi A."/>
            <person name="Satake H."/>
            <person name="Nakayama K."/>
        </authorList>
    </citation>
    <scope>NUCLEOTIDE SEQUENCE</scope>
</reference>
<dbReference type="Pfam" id="PF25597">
    <property type="entry name" value="SH3_retrovirus"/>
    <property type="match status" value="1"/>
</dbReference>
<dbReference type="InterPro" id="IPR039537">
    <property type="entry name" value="Retrotran_Ty1/copia-like"/>
</dbReference>
<comment type="caution">
    <text evidence="7">The sequence shown here is derived from an EMBL/GenBank/DDBJ whole genome shotgun (WGS) entry which is preliminary data.</text>
</comment>
<dbReference type="Pfam" id="PF07727">
    <property type="entry name" value="RVT_2"/>
    <property type="match status" value="1"/>
</dbReference>
<dbReference type="EMBL" id="BKCJ010224478">
    <property type="protein sequence ID" value="GEY93935.1"/>
    <property type="molecule type" value="Genomic_DNA"/>
</dbReference>
<dbReference type="InterPro" id="IPR013103">
    <property type="entry name" value="RVT_2"/>
</dbReference>
<dbReference type="PROSITE" id="PS50994">
    <property type="entry name" value="INTEGRASE"/>
    <property type="match status" value="1"/>
</dbReference>
<dbReference type="InterPro" id="IPR012337">
    <property type="entry name" value="RNaseH-like_sf"/>
</dbReference>
<evidence type="ECO:0000256" key="1">
    <source>
        <dbReference type="ARBA" id="ARBA00022670"/>
    </source>
</evidence>
<dbReference type="CDD" id="cd09272">
    <property type="entry name" value="RNase_HI_RT_Ty1"/>
    <property type="match status" value="1"/>
</dbReference>
<feature type="compositionally biased region" description="Polar residues" evidence="5">
    <location>
        <begin position="268"/>
        <end position="284"/>
    </location>
</feature>
<dbReference type="GO" id="GO:0006508">
    <property type="term" value="P:proteolysis"/>
    <property type="evidence" value="ECO:0007669"/>
    <property type="project" value="UniProtKB-KW"/>
</dbReference>
<gene>
    <name evidence="7" type="ORF">Tci_465909</name>
</gene>
<dbReference type="GO" id="GO:0046872">
    <property type="term" value="F:metal ion binding"/>
    <property type="evidence" value="ECO:0007669"/>
    <property type="project" value="UniProtKB-KW"/>
</dbReference>
<keyword evidence="2" id="KW-0479">Metal-binding</keyword>
<evidence type="ECO:0000256" key="3">
    <source>
        <dbReference type="ARBA" id="ARBA00022801"/>
    </source>
</evidence>
<feature type="compositionally biased region" description="Low complexity" evidence="5">
    <location>
        <begin position="1208"/>
        <end position="1217"/>
    </location>
</feature>
<feature type="domain" description="Integrase catalytic" evidence="6">
    <location>
        <begin position="993"/>
        <end position="1093"/>
    </location>
</feature>
<feature type="compositionally biased region" description="Basic residues" evidence="5">
    <location>
        <begin position="671"/>
        <end position="681"/>
    </location>
</feature>
<organism evidence="7">
    <name type="scientific">Tanacetum cinerariifolium</name>
    <name type="common">Dalmatian daisy</name>
    <name type="synonym">Chrysanthemum cinerariifolium</name>
    <dbReference type="NCBI Taxonomy" id="118510"/>
    <lineage>
        <taxon>Eukaryota</taxon>
        <taxon>Viridiplantae</taxon>
        <taxon>Streptophyta</taxon>
        <taxon>Embryophyta</taxon>
        <taxon>Tracheophyta</taxon>
        <taxon>Spermatophyta</taxon>
        <taxon>Magnoliopsida</taxon>
        <taxon>eudicotyledons</taxon>
        <taxon>Gunneridae</taxon>
        <taxon>Pentapetalae</taxon>
        <taxon>asterids</taxon>
        <taxon>campanulids</taxon>
        <taxon>Asterales</taxon>
        <taxon>Asteraceae</taxon>
        <taxon>Asteroideae</taxon>
        <taxon>Anthemideae</taxon>
        <taxon>Anthemidinae</taxon>
        <taxon>Tanacetum</taxon>
    </lineage>
</organism>
<dbReference type="Pfam" id="PF00665">
    <property type="entry name" value="rve"/>
    <property type="match status" value="1"/>
</dbReference>
<sequence length="1547" mass="177888">MSRDVITVGSTMRIPLLYRGEYSQWRERFVNYLEEQTDGEAMINSIQNGDQPLPVIAQVSLAENAQNAPPTLKDPKFWTAKEKKSRKIDRLARSILIQGLPNDIYSLTDSNETAKDLWDALERQMRGSEYGEQDRKAVILYEYETFKANEGEQLLDTYLHYLQVINDLKKCGYKKENCELNYKFLNNLQPEWKQYGDVNGALGYKKKAVVVTSDPLALVAEKTNVSKQKEKVVVSSDSEGSDADNFSKLKKITALLAKAFNRRKFYSKPTNNNLRTSSTSQSANKKQEFVKSDDKKVDEKKMDMSKVKSKKDSDEQVLLAKDQAWMESSSDSDQEINANMVFMAKIKKTDKSKVDHNDSEEKEHLVDKSIRKFNHKIAKCQKRIEKANQQSKDFKNQNKDLQEKYDVLINQVNTFKEQNNELNEQIKVLNKKNVDFLAQTKVLRDQLQVKYVVIDAHVECHEKYAKLEEERYEYMIKYSALFDNDKQHRKQIADQEVVFDKMSVQIGFENPTYFEKAKDLRPSIYDEKVIGLGYTPMFLTHSDEALEIEKFKRSRDNKIKFAYDYGNLNASYVNEKIIFLDDYFQKIINLDFEKIDSPFQQTSSLKPYVPNVILKKIIIDLEDKVVEKECDKVENPKVIAPGMFKLSVSQSVSQISMLKTSCESNNVESKLKRKRRKRKSSKQNDKQVNNDVSRANSDFVHFLDLDTFSSVKRPKNSGVIWKKKGLSNTSNVELSAVSLLKLNKNVKRYSRKDLLSCNNSHLGETSSASMCNDDMNVSYNSRLYDLLDDNNLFIFDDESVRISPVSKMPFRKKPCDSMIVCSKSKLNKSLPRTVHNWLPKLQPLAEPIAKWFPIIVQICLWIIDSGCSKNMTGNHALLTNFVENFLGTVRFGNNDFAVIAGYGDVGLEVAFQKSACFVRNEDGVDLLIGDRSSNLYTIGLNEVASNSSTCLLAKASSSQSCVSKMKFEKDHLCFACEQGKIHRKHHKSKMAFASNKPLYLLHMDLCGSMRVQSINGKRYVLVVVDDYSRYTWVFFLHSKDEASEVIISFIKKTQVNLQLQDQRVRTDNGTEFKNKTLAKFFDELLMSSEQEKPNIKFFRMFGCRCYLLNDYEDVGKLKAKGDFEMFVGYSKESAAFRIYNKRTRKIHESVNVNFDEILEMASKQFSLEPGLSNLNETGKSLNPSIMKSSTTNVETSINEEVFHEDSESFQGESSSSSLNDDIQQSSEEVGVPSSNTQSISYNMVPNVNEASTSHNVFNERLKDAYFDASTLFHDPSNVHTYYQPYPYENKWTKDHPLHKITGIDYDETFAPVARIEAIRLFLAYDAHKDFIVFQMDVKIVFLNGILKEEVYVGQPSGFVSKQYPDHVYALDNALYVPTLMVEQAKLKLDLVGKLVDYTYYRSMIGSLMYVTSSRPDIMFATCLWYLKDSGFDLTAYLNADHAGCHLDRKKSEYVAVSSCCAQVLWMRTQLTDYGFFYDKVPIYYDSKSAIAILCNPILHTRTKHIDVRYHFIKDHVEKGTIELYFVGTEYQLVDLFTKSLPEARFKF</sequence>
<keyword evidence="1" id="KW-0645">Protease</keyword>
<feature type="compositionally biased region" description="Polar residues" evidence="5">
    <location>
        <begin position="1218"/>
        <end position="1236"/>
    </location>
</feature>
<dbReference type="Pfam" id="PF22936">
    <property type="entry name" value="Pol_BBD"/>
    <property type="match status" value="1"/>
</dbReference>
<dbReference type="PANTHER" id="PTHR42648:SF18">
    <property type="entry name" value="RETROTRANSPOSON, UNCLASSIFIED-LIKE PROTEIN"/>
    <property type="match status" value="1"/>
</dbReference>
<name>A0A699HZ09_TANCI</name>
<dbReference type="Pfam" id="PF14223">
    <property type="entry name" value="Retrotran_gag_2"/>
    <property type="match status" value="1"/>
</dbReference>
<evidence type="ECO:0000256" key="4">
    <source>
        <dbReference type="SAM" id="Coils"/>
    </source>
</evidence>
<feature type="region of interest" description="Disordered" evidence="5">
    <location>
        <begin position="267"/>
        <end position="313"/>
    </location>
</feature>
<keyword evidence="4" id="KW-0175">Coiled coil</keyword>
<feature type="compositionally biased region" description="Basic and acidic residues" evidence="5">
    <location>
        <begin position="285"/>
        <end position="313"/>
    </location>
</feature>
<dbReference type="InterPro" id="IPR001584">
    <property type="entry name" value="Integrase_cat-core"/>
</dbReference>
<dbReference type="GO" id="GO:0015074">
    <property type="term" value="P:DNA integration"/>
    <property type="evidence" value="ECO:0007669"/>
    <property type="project" value="InterPro"/>
</dbReference>
<feature type="region of interest" description="Disordered" evidence="5">
    <location>
        <begin position="1202"/>
        <end position="1236"/>
    </location>
</feature>
<protein>
    <recommendedName>
        <fullName evidence="6">Integrase catalytic domain-containing protein</fullName>
    </recommendedName>
</protein>
<feature type="coiled-coil region" evidence="4">
    <location>
        <begin position="370"/>
        <end position="439"/>
    </location>
</feature>
<evidence type="ECO:0000256" key="5">
    <source>
        <dbReference type="SAM" id="MobiDB-lite"/>
    </source>
</evidence>
<accession>A0A699HZ09</accession>
<dbReference type="Gene3D" id="3.30.420.10">
    <property type="entry name" value="Ribonuclease H-like superfamily/Ribonuclease H"/>
    <property type="match status" value="1"/>
</dbReference>
<evidence type="ECO:0000259" key="6">
    <source>
        <dbReference type="PROSITE" id="PS50994"/>
    </source>
</evidence>